<dbReference type="EMBL" id="CP022098">
    <property type="protein sequence ID" value="ATB35437.1"/>
    <property type="molecule type" value="Genomic_DNA"/>
</dbReference>
<dbReference type="AlphaFoldDB" id="A0A250IW55"/>
<sequence length="213" mass="24124">MTTKGPAKDLVVLVADKNTEFALKGLLTRRTHALRIRPITFDVFVHIERDPGCLRRAPDFLRPHSTRYNHALVMFDRDGCGQEHKERVDLEQQVEEQLAQSGWDNRSAAVVLDPELEIWVWSDSPHVETTLGWSNRVPGLRSWLVNSGLLGESDVKPRDPKLAVEEALRVARKPRSSNLYQQLALSVGFESCSDAAFQKLKKLLNTWFPAVST</sequence>
<organism evidence="1 2">
    <name type="scientific">Cystobacter fuscus</name>
    <dbReference type="NCBI Taxonomy" id="43"/>
    <lineage>
        <taxon>Bacteria</taxon>
        <taxon>Pseudomonadati</taxon>
        <taxon>Myxococcota</taxon>
        <taxon>Myxococcia</taxon>
        <taxon>Myxococcales</taxon>
        <taxon>Cystobacterineae</taxon>
        <taxon>Archangiaceae</taxon>
        <taxon>Cystobacter</taxon>
    </lineage>
</organism>
<reference evidence="1 2" key="1">
    <citation type="submission" date="2017-06" db="EMBL/GenBank/DDBJ databases">
        <title>Sequencing and comparative analysis of myxobacterial genomes.</title>
        <authorList>
            <person name="Rupp O."/>
            <person name="Goesmann A."/>
            <person name="Sogaard-Andersen L."/>
        </authorList>
    </citation>
    <scope>NUCLEOTIDE SEQUENCE [LARGE SCALE GENOMIC DNA]</scope>
    <source>
        <strain evidence="1 2">DSM 52655</strain>
    </source>
</reference>
<protein>
    <recommendedName>
        <fullName evidence="3">DUF4276 family protein</fullName>
    </recommendedName>
</protein>
<name>A0A250IW55_9BACT</name>
<dbReference type="NCBIfam" id="NF047734">
    <property type="entry name" value="antiphage_MADS4"/>
    <property type="match status" value="1"/>
</dbReference>
<dbReference type="InterPro" id="IPR059210">
    <property type="entry name" value="MADS4-like"/>
</dbReference>
<proteinExistence type="predicted"/>
<accession>A0A250IW55</accession>
<evidence type="ECO:0000313" key="2">
    <source>
        <dbReference type="Proteomes" id="UP000217257"/>
    </source>
</evidence>
<dbReference type="Proteomes" id="UP000217257">
    <property type="component" value="Chromosome"/>
</dbReference>
<evidence type="ECO:0008006" key="3">
    <source>
        <dbReference type="Google" id="ProtNLM"/>
    </source>
</evidence>
<dbReference type="RefSeq" id="WP_095984064.1">
    <property type="nucleotide sequence ID" value="NZ_CP022098.1"/>
</dbReference>
<evidence type="ECO:0000313" key="1">
    <source>
        <dbReference type="EMBL" id="ATB35437.1"/>
    </source>
</evidence>
<gene>
    <name evidence="1" type="ORF">CYFUS_000850</name>
</gene>
<dbReference type="KEGG" id="cfus:CYFUS_000850"/>